<dbReference type="SUPFAM" id="SSF160935">
    <property type="entry name" value="VPA0735-like"/>
    <property type="match status" value="1"/>
</dbReference>
<dbReference type="Proteomes" id="UP000612746">
    <property type="component" value="Unassembled WGS sequence"/>
</dbReference>
<keyword evidence="4" id="KW-1185">Reference proteome</keyword>
<protein>
    <recommendedName>
        <fullName evidence="5">DUF1254 domain-containing protein</fullName>
    </recommendedName>
</protein>
<organism evidence="3 4">
    <name type="scientific">Umbelopsis vinacea</name>
    <dbReference type="NCBI Taxonomy" id="44442"/>
    <lineage>
        <taxon>Eukaryota</taxon>
        <taxon>Fungi</taxon>
        <taxon>Fungi incertae sedis</taxon>
        <taxon>Mucoromycota</taxon>
        <taxon>Mucoromycotina</taxon>
        <taxon>Umbelopsidomycetes</taxon>
        <taxon>Umbelopsidales</taxon>
        <taxon>Umbelopsidaceae</taxon>
        <taxon>Umbelopsis</taxon>
    </lineage>
</organism>
<proteinExistence type="predicted"/>
<dbReference type="InterPro" id="IPR010679">
    <property type="entry name" value="DUF1254"/>
</dbReference>
<evidence type="ECO:0000313" key="3">
    <source>
        <dbReference type="EMBL" id="KAG2188233.1"/>
    </source>
</evidence>
<dbReference type="PANTHER" id="PTHR36509:SF2">
    <property type="entry name" value="BLL3101 PROTEIN"/>
    <property type="match status" value="1"/>
</dbReference>
<reference evidence="3" key="1">
    <citation type="submission" date="2020-12" db="EMBL/GenBank/DDBJ databases">
        <title>Metabolic potential, ecology and presence of endohyphal bacteria is reflected in genomic diversity of Mucoromycotina.</title>
        <authorList>
            <person name="Muszewska A."/>
            <person name="Okrasinska A."/>
            <person name="Steczkiewicz K."/>
            <person name="Drgas O."/>
            <person name="Orlowska M."/>
            <person name="Perlinska-Lenart U."/>
            <person name="Aleksandrzak-Piekarczyk T."/>
            <person name="Szatraj K."/>
            <person name="Zielenkiewicz U."/>
            <person name="Pilsyk S."/>
            <person name="Malc E."/>
            <person name="Mieczkowski P."/>
            <person name="Kruszewska J.S."/>
            <person name="Biernat P."/>
            <person name="Pawlowska J."/>
        </authorList>
    </citation>
    <scope>NUCLEOTIDE SEQUENCE</scope>
    <source>
        <strain evidence="3">WA0000051536</strain>
    </source>
</reference>
<dbReference type="Gene3D" id="2.60.40.1610">
    <property type="entry name" value="Domain of unknown function DUF1254"/>
    <property type="match status" value="1"/>
</dbReference>
<evidence type="ECO:0000313" key="4">
    <source>
        <dbReference type="Proteomes" id="UP000612746"/>
    </source>
</evidence>
<dbReference type="Gene3D" id="2.60.120.600">
    <property type="entry name" value="Domain of unknown function DUF1214, C-terminal domain"/>
    <property type="match status" value="1"/>
</dbReference>
<name>A0A8H7QAP1_9FUNG</name>
<dbReference type="Pfam" id="PF06742">
    <property type="entry name" value="DUF1214"/>
    <property type="match status" value="1"/>
</dbReference>
<dbReference type="AlphaFoldDB" id="A0A8H7QAP1"/>
<evidence type="ECO:0008006" key="5">
    <source>
        <dbReference type="Google" id="ProtNLM"/>
    </source>
</evidence>
<feature type="domain" description="DUF1214" evidence="1">
    <location>
        <begin position="351"/>
        <end position="460"/>
    </location>
</feature>
<dbReference type="Pfam" id="PF06863">
    <property type="entry name" value="DUF1254"/>
    <property type="match status" value="1"/>
</dbReference>
<comment type="caution">
    <text evidence="3">The sequence shown here is derived from an EMBL/GenBank/DDBJ whole genome shotgun (WGS) entry which is preliminary data.</text>
</comment>
<evidence type="ECO:0000259" key="2">
    <source>
        <dbReference type="Pfam" id="PF06863"/>
    </source>
</evidence>
<dbReference type="PANTHER" id="PTHR36509">
    <property type="entry name" value="BLL3101 PROTEIN"/>
    <property type="match status" value="1"/>
</dbReference>
<dbReference type="EMBL" id="JAEPRA010000002">
    <property type="protein sequence ID" value="KAG2188233.1"/>
    <property type="molecule type" value="Genomic_DNA"/>
</dbReference>
<dbReference type="InterPro" id="IPR037049">
    <property type="entry name" value="DUF1214_C_sf"/>
</dbReference>
<sequence>MVNNKKKECEGVDNPRVYDSLLVTALGFGNVLGPVISQCAKVTNSSVELYTYALPIVLTKATSNAGAQDGLSGALTQDPAFHYIVNPNLDTSYSQCFFDVEKHSYTLTVLSHGDRYWIIQHLDAYTNTFADPGSRTLKGKPYTFGLVGPKGEKSHLPKNATIFQAPTNLVWVFGRIYQNGTSADQEIVRNLMNQGIVTKHPLHPSRPISVSGSPPIYNISKPLNGMTIPPLASVTGLTTQKIFSAASQLMWNNTPPHADKNFLQRMSKDLGFEPYSKNAFRNPDLVYFCLLPNLSTTAIDSITDYATASFKKMMHNGWPVRISDMGAYGIDYSFRAVIALIGIGANLAVDAVYSSAQQTDSGALLYSSQTYSLTFEKGKFPPVDAFWSITFYNSENYLQPNPVNRYALRSADTFLYNNDGSLTLYFQENDPSNSSLANNWFYTKSNSTYVLTLRLYHPQQAISNGSWVPPPIKQTSQAI</sequence>
<gene>
    <name evidence="3" type="ORF">INT44_000985</name>
</gene>
<dbReference type="InterPro" id="IPR010621">
    <property type="entry name" value="DUF1214"/>
</dbReference>
<feature type="domain" description="DUF1254" evidence="2">
    <location>
        <begin position="78"/>
        <end position="194"/>
    </location>
</feature>
<dbReference type="OrthoDB" id="2018906at2759"/>
<evidence type="ECO:0000259" key="1">
    <source>
        <dbReference type="Pfam" id="PF06742"/>
    </source>
</evidence>
<accession>A0A8H7QAP1</accession>
<dbReference type="InterPro" id="IPR037050">
    <property type="entry name" value="DUF1254_sf"/>
</dbReference>